<evidence type="ECO:0000313" key="2">
    <source>
        <dbReference type="Proteomes" id="UP000322077"/>
    </source>
</evidence>
<comment type="caution">
    <text evidence="1">The sequence shown here is derived from an EMBL/GenBank/DDBJ whole genome shotgun (WGS) entry which is preliminary data.</text>
</comment>
<organism evidence="1 2">
    <name type="scientific">Sphingomonas montanisoli</name>
    <dbReference type="NCBI Taxonomy" id="2606412"/>
    <lineage>
        <taxon>Bacteria</taxon>
        <taxon>Pseudomonadati</taxon>
        <taxon>Pseudomonadota</taxon>
        <taxon>Alphaproteobacteria</taxon>
        <taxon>Sphingomonadales</taxon>
        <taxon>Sphingomonadaceae</taxon>
        <taxon>Sphingomonas</taxon>
    </lineage>
</organism>
<protein>
    <submittedName>
        <fullName evidence="1">NAD(P)/FAD-dependent oxidoreductase</fullName>
    </submittedName>
</protein>
<dbReference type="SUPFAM" id="SSF51905">
    <property type="entry name" value="FAD/NAD(P)-binding domain"/>
    <property type="match status" value="1"/>
</dbReference>
<dbReference type="Proteomes" id="UP000322077">
    <property type="component" value="Unassembled WGS sequence"/>
</dbReference>
<keyword evidence="2" id="KW-1185">Reference proteome</keyword>
<dbReference type="AlphaFoldDB" id="A0A5D9CCF0"/>
<dbReference type="PANTHER" id="PTHR42877:SF4">
    <property type="entry name" value="FAD_NAD(P)-BINDING DOMAIN-CONTAINING PROTEIN-RELATED"/>
    <property type="match status" value="1"/>
</dbReference>
<dbReference type="PRINTS" id="PR00368">
    <property type="entry name" value="FADPNR"/>
</dbReference>
<dbReference type="PRINTS" id="PR00411">
    <property type="entry name" value="PNDRDTASEI"/>
</dbReference>
<dbReference type="Pfam" id="PF13738">
    <property type="entry name" value="Pyr_redox_3"/>
    <property type="match status" value="1"/>
</dbReference>
<dbReference type="RefSeq" id="WP_149521007.1">
    <property type="nucleotide sequence ID" value="NZ_VTOU01000001.1"/>
</dbReference>
<dbReference type="InterPro" id="IPR051209">
    <property type="entry name" value="FAD-bind_Monooxygenase_sf"/>
</dbReference>
<dbReference type="PANTHER" id="PTHR42877">
    <property type="entry name" value="L-ORNITHINE N(5)-MONOOXYGENASE-RELATED"/>
    <property type="match status" value="1"/>
</dbReference>
<dbReference type="InterPro" id="IPR036188">
    <property type="entry name" value="FAD/NAD-bd_sf"/>
</dbReference>
<sequence length="488" mass="54031">MSDQRKLRAVVIGAGMSGILAAIRLRQEGIDDVTVYEKADRVGGTWRENTYPGLTCDVQSHAYTYSFELNPDWSSQYPDGAEIYGYFERTAQKYGVMEMIRFGEEIATLAFVDGRWEIETKKGTKDTADVVIAATGVLHHPSTPDIPGLSSFEGASFHSARWDHSVPLDGARVGVIGTGSTGVQIVAALADRSAVVKQFQRTAQWVRKGANDPYTEEQRAAFRKDPSLILAIRNSPESEANVRLWSQAISDASSPEMHMMEGYIAQNLEQNVVDPALREKLRPNYRAGCKRIVISPNYYEQVQKPTVEIVTDAIDRVEPKGVRTADGTLHELDVLVLATGFHADMFLRPMHVTGRGGVDLEEKWAERPIAYMGLSIPDFPNLFLLNGPTAPVGNFSLIDVAERQMDYLMGLIDMLRTGKAREISAGGKAMEDYESTRAEAASKTIFASGCRSWYLGADGAPSIWPWTYDRFIEEMQAPKLDAFDVVEG</sequence>
<accession>A0A5D9CCF0</accession>
<gene>
    <name evidence="1" type="ORF">FYJ91_04295</name>
</gene>
<evidence type="ECO:0000313" key="1">
    <source>
        <dbReference type="EMBL" id="TZG29349.1"/>
    </source>
</evidence>
<reference evidence="1 2" key="1">
    <citation type="submission" date="2019-08" db="EMBL/GenBank/DDBJ databases">
        <authorList>
            <person name="Wang G."/>
            <person name="Xu Z."/>
        </authorList>
    </citation>
    <scope>NUCLEOTIDE SEQUENCE [LARGE SCALE GENOMIC DNA]</scope>
    <source>
        <strain evidence="1 2">ZX</strain>
    </source>
</reference>
<name>A0A5D9CCF0_9SPHN</name>
<dbReference type="Gene3D" id="3.50.50.60">
    <property type="entry name" value="FAD/NAD(P)-binding domain"/>
    <property type="match status" value="2"/>
</dbReference>
<proteinExistence type="predicted"/>
<dbReference type="EMBL" id="VTOU01000001">
    <property type="protein sequence ID" value="TZG29349.1"/>
    <property type="molecule type" value="Genomic_DNA"/>
</dbReference>